<organism evidence="1 2">
    <name type="scientific">Loigolactobacillus backii</name>
    <dbReference type="NCBI Taxonomy" id="375175"/>
    <lineage>
        <taxon>Bacteria</taxon>
        <taxon>Bacillati</taxon>
        <taxon>Bacillota</taxon>
        <taxon>Bacilli</taxon>
        <taxon>Lactobacillales</taxon>
        <taxon>Lactobacillaceae</taxon>
        <taxon>Loigolactobacillus</taxon>
    </lineage>
</organism>
<dbReference type="InterPro" id="IPR017946">
    <property type="entry name" value="PLC-like_Pdiesterase_TIM-brl"/>
</dbReference>
<dbReference type="PANTHER" id="PTHR46211:SF1">
    <property type="entry name" value="GLYCEROPHOSPHODIESTER PHOSPHODIESTERASE, CYTOPLASMIC"/>
    <property type="match status" value="1"/>
</dbReference>
<reference evidence="1 2" key="1">
    <citation type="submission" date="2016-03" db="EMBL/GenBank/DDBJ databases">
        <title>Pediococcus and Lactobacillus from brewery environment - whole genome sequencing and assembly.</title>
        <authorList>
            <person name="Behr J."/>
            <person name="Geissler A.J."/>
            <person name="Vogel R.F."/>
        </authorList>
    </citation>
    <scope>NUCLEOTIDE SEQUENCE [LARGE SCALE GENOMIC DNA]</scope>
    <source>
        <strain evidence="1 2">TMW 1.1989</strain>
    </source>
</reference>
<dbReference type="AlphaFoldDB" id="A0A192H3B7"/>
<gene>
    <name evidence="1" type="ORF">AYR53_08325</name>
</gene>
<dbReference type="Pfam" id="PF03009">
    <property type="entry name" value="GDPD"/>
    <property type="match status" value="1"/>
</dbReference>
<dbReference type="GO" id="GO:0006629">
    <property type="term" value="P:lipid metabolic process"/>
    <property type="evidence" value="ECO:0007669"/>
    <property type="project" value="InterPro"/>
</dbReference>
<dbReference type="GO" id="GO:0008081">
    <property type="term" value="F:phosphoric diester hydrolase activity"/>
    <property type="evidence" value="ECO:0007669"/>
    <property type="project" value="InterPro"/>
</dbReference>
<dbReference type="EMBL" id="CP014873">
    <property type="protein sequence ID" value="ANK62753.1"/>
    <property type="molecule type" value="Genomic_DNA"/>
</dbReference>
<dbReference type="SUPFAM" id="SSF51695">
    <property type="entry name" value="PLC-like phosphodiesterases"/>
    <property type="match status" value="1"/>
</dbReference>
<dbReference type="KEGG" id="lbt:AYR52_03195"/>
<evidence type="ECO:0000313" key="2">
    <source>
        <dbReference type="Proteomes" id="UP000078582"/>
    </source>
</evidence>
<dbReference type="RefSeq" id="WP_068223764.1">
    <property type="nucleotide sequence ID" value="NZ_CP014873.1"/>
</dbReference>
<accession>A0A192H3B7</accession>
<protein>
    <submittedName>
        <fullName evidence="1">Uncharacterized protein</fullName>
    </submittedName>
</protein>
<dbReference type="PROSITE" id="PS51704">
    <property type="entry name" value="GP_PDE"/>
    <property type="match status" value="1"/>
</dbReference>
<dbReference type="PANTHER" id="PTHR46211">
    <property type="entry name" value="GLYCEROPHOSPHORYL DIESTER PHOSPHODIESTERASE"/>
    <property type="match status" value="1"/>
</dbReference>
<evidence type="ECO:0000313" key="1">
    <source>
        <dbReference type="EMBL" id="ANK62753.1"/>
    </source>
</evidence>
<dbReference type="STRING" id="375175.AYR53_08325"/>
<sequence length="246" mass="27509">MTLIFGHRGSKGSCPENTLVSFRQAIVDGADGIETDVQCSGDGALIIMHDEKVNRTTNGRGAIKQLSLEKLKALDAGSWFAPQFAGERIPTLQEVLNLLDQQHFTGVFNLEIKTDHTDYPGIEQKVIQAMTQNKHTYQVLYSSFNLTSLAQLKFYAPNAHLASLFKYSSRQTRKLTKAGTVVAWHPKLAWVKRHLKTIPAELAVRPWTVNSVPDLKYCFQANFAGLFTDYPKEALAIREQECGRNA</sequence>
<name>A0A192H3B7_9LACO</name>
<keyword evidence="2" id="KW-1185">Reference proteome</keyword>
<dbReference type="Gene3D" id="3.20.20.190">
    <property type="entry name" value="Phosphatidylinositol (PI) phosphodiesterase"/>
    <property type="match status" value="1"/>
</dbReference>
<dbReference type="Proteomes" id="UP000078582">
    <property type="component" value="Chromosome"/>
</dbReference>
<proteinExistence type="predicted"/>
<dbReference type="GeneID" id="42982260"/>
<dbReference type="InterPro" id="IPR030395">
    <property type="entry name" value="GP_PDE_dom"/>
</dbReference>
<dbReference type="OrthoDB" id="384721at2"/>